<dbReference type="OrthoDB" id="2402896at2759"/>
<feature type="region of interest" description="Disordered" evidence="1">
    <location>
        <begin position="61"/>
        <end position="97"/>
    </location>
</feature>
<evidence type="ECO:0000256" key="1">
    <source>
        <dbReference type="SAM" id="MobiDB-lite"/>
    </source>
</evidence>
<protein>
    <submittedName>
        <fullName evidence="2">Uncharacterized protein</fullName>
    </submittedName>
</protein>
<sequence length="376" mass="42295">MVTVFKGQEHDHKEDRTKTTKQLLGFKRRNRLREKRKRRSEEARALIAGSVAERVVMIMSSSSDMHSGEEGSQAPHPNLHQYQQPSPQNHPTSLQKQDWAQVAVHYSQKQVPSLYIMKRWSKGVKEIQSNELIVEDDMKDTSVCRIQMSRKINALLTSSQMNREARLFCEEYFSKLNEVIEVEVGSVYMEGDVQQDGSSSTKSVLNPPGSREKNQRNKRLKSTSEKKCNQAKARKKKKMSAHNSQATNLDIRKSTEVIPKNVTGVQESSKLTNLEIQRSTKVVPHNADAVLVQNFASFPTNIPYNGSRETLVKGPSGVLSPQNGVPLCMNGPYGGSSSQDDVVPTLNLLSNSNPNDRSLRQIECNCCRRILSAILF</sequence>
<name>A0A9Q1QEQ6_9CARY</name>
<feature type="compositionally biased region" description="Polar residues" evidence="1">
    <location>
        <begin position="195"/>
        <end position="204"/>
    </location>
</feature>
<dbReference type="AlphaFoldDB" id="A0A9Q1QEQ6"/>
<evidence type="ECO:0000313" key="2">
    <source>
        <dbReference type="EMBL" id="KAJ8439019.1"/>
    </source>
</evidence>
<feature type="compositionally biased region" description="Polar residues" evidence="1">
    <location>
        <begin position="80"/>
        <end position="97"/>
    </location>
</feature>
<proteinExistence type="predicted"/>
<keyword evidence="3" id="KW-1185">Reference proteome</keyword>
<feature type="region of interest" description="Disordered" evidence="1">
    <location>
        <begin position="191"/>
        <end position="245"/>
    </location>
</feature>
<reference evidence="2" key="1">
    <citation type="submission" date="2022-04" db="EMBL/GenBank/DDBJ databases">
        <title>Carnegiea gigantea Genome sequencing and assembly v2.</title>
        <authorList>
            <person name="Copetti D."/>
            <person name="Sanderson M.J."/>
            <person name="Burquez A."/>
            <person name="Wojciechowski M.F."/>
        </authorList>
    </citation>
    <scope>NUCLEOTIDE SEQUENCE</scope>
    <source>
        <strain evidence="2">SGP5-SGP5p</strain>
        <tissue evidence="2">Aerial part</tissue>
    </source>
</reference>
<accession>A0A9Q1QEQ6</accession>
<dbReference type="Proteomes" id="UP001153076">
    <property type="component" value="Unassembled WGS sequence"/>
</dbReference>
<evidence type="ECO:0000313" key="3">
    <source>
        <dbReference type="Proteomes" id="UP001153076"/>
    </source>
</evidence>
<dbReference type="EMBL" id="JAKOGI010000233">
    <property type="protein sequence ID" value="KAJ8439019.1"/>
    <property type="molecule type" value="Genomic_DNA"/>
</dbReference>
<comment type="caution">
    <text evidence="2">The sequence shown here is derived from an EMBL/GenBank/DDBJ whole genome shotgun (WGS) entry which is preliminary data.</text>
</comment>
<gene>
    <name evidence="2" type="ORF">Cgig2_028465</name>
</gene>
<organism evidence="2 3">
    <name type="scientific">Carnegiea gigantea</name>
    <dbReference type="NCBI Taxonomy" id="171969"/>
    <lineage>
        <taxon>Eukaryota</taxon>
        <taxon>Viridiplantae</taxon>
        <taxon>Streptophyta</taxon>
        <taxon>Embryophyta</taxon>
        <taxon>Tracheophyta</taxon>
        <taxon>Spermatophyta</taxon>
        <taxon>Magnoliopsida</taxon>
        <taxon>eudicotyledons</taxon>
        <taxon>Gunneridae</taxon>
        <taxon>Pentapetalae</taxon>
        <taxon>Caryophyllales</taxon>
        <taxon>Cactineae</taxon>
        <taxon>Cactaceae</taxon>
        <taxon>Cactoideae</taxon>
        <taxon>Echinocereeae</taxon>
        <taxon>Carnegiea</taxon>
    </lineage>
</organism>